<keyword evidence="1" id="KW-0732">Signal</keyword>
<accession>A0A2U2BX92</accession>
<gene>
    <name evidence="3" type="ORF">DDZ18_03160</name>
</gene>
<dbReference type="EMBL" id="QEXV01000001">
    <property type="protein sequence ID" value="PWE18617.1"/>
    <property type="molecule type" value="Genomic_DNA"/>
</dbReference>
<evidence type="ECO:0000259" key="2">
    <source>
        <dbReference type="Pfam" id="PF00345"/>
    </source>
</evidence>
<dbReference type="Proteomes" id="UP000245168">
    <property type="component" value="Unassembled WGS sequence"/>
</dbReference>
<proteinExistence type="predicted"/>
<evidence type="ECO:0000313" key="4">
    <source>
        <dbReference type="Proteomes" id="UP000245168"/>
    </source>
</evidence>
<dbReference type="Gene3D" id="2.60.40.10">
    <property type="entry name" value="Immunoglobulins"/>
    <property type="match status" value="1"/>
</dbReference>
<dbReference type="InterPro" id="IPR013783">
    <property type="entry name" value="Ig-like_fold"/>
</dbReference>
<dbReference type="GO" id="GO:0071555">
    <property type="term" value="P:cell wall organization"/>
    <property type="evidence" value="ECO:0007669"/>
    <property type="project" value="InterPro"/>
</dbReference>
<organism evidence="3 4">
    <name type="scientific">Marinicauda salina</name>
    <dbReference type="NCBI Taxonomy" id="2135793"/>
    <lineage>
        <taxon>Bacteria</taxon>
        <taxon>Pseudomonadati</taxon>
        <taxon>Pseudomonadota</taxon>
        <taxon>Alphaproteobacteria</taxon>
        <taxon>Maricaulales</taxon>
        <taxon>Maricaulaceae</taxon>
        <taxon>Marinicauda</taxon>
    </lineage>
</organism>
<comment type="caution">
    <text evidence="3">The sequence shown here is derived from an EMBL/GenBank/DDBJ whole genome shotgun (WGS) entry which is preliminary data.</text>
</comment>
<feature type="chain" id="PRO_5015663469" description="Pili assembly chaperone N-terminal domain-containing protein" evidence="1">
    <location>
        <begin position="25"/>
        <end position="243"/>
    </location>
</feature>
<dbReference type="PANTHER" id="PTHR30251">
    <property type="entry name" value="PILUS ASSEMBLY CHAPERONE"/>
    <property type="match status" value="1"/>
</dbReference>
<dbReference type="InterPro" id="IPR016147">
    <property type="entry name" value="Pili_assmbl_chaperone_N"/>
</dbReference>
<dbReference type="SUPFAM" id="SSF49354">
    <property type="entry name" value="PapD-like"/>
    <property type="match status" value="1"/>
</dbReference>
<dbReference type="GO" id="GO:0030288">
    <property type="term" value="C:outer membrane-bounded periplasmic space"/>
    <property type="evidence" value="ECO:0007669"/>
    <property type="project" value="InterPro"/>
</dbReference>
<dbReference type="RefSeq" id="WP_109251891.1">
    <property type="nucleotide sequence ID" value="NZ_QEXV01000001.1"/>
</dbReference>
<evidence type="ECO:0000256" key="1">
    <source>
        <dbReference type="SAM" id="SignalP"/>
    </source>
</evidence>
<keyword evidence="4" id="KW-1185">Reference proteome</keyword>
<sequence>MTIAMLARTAVVLALLAAAAPAWAQRVQPMRYDLAPSGPAAQETLRVTNGRDAPLTIEVFAFRLDVSEDGEETLTPAEEDFLIFPPQAIIDAGATQNIRVRYIGEPDLARSEAYRINVRQVPVEFTGEGAAGIGVAVSFMTLVNIVPAGAAPELRAVEVENAGEAGWRVRLRNDGARYARLSEYAWRLGSAGETLTLQGEALARRLGEMRNFIEPGGAVIVDIPRLDELRGPELDVALQRLEG</sequence>
<reference evidence="4" key="1">
    <citation type="submission" date="2018-05" db="EMBL/GenBank/DDBJ databases">
        <authorList>
            <person name="Liu B.-T."/>
        </authorList>
    </citation>
    <scope>NUCLEOTIDE SEQUENCE [LARGE SCALE GENOMIC DNA]</scope>
    <source>
        <strain evidence="4">WD6-1</strain>
    </source>
</reference>
<evidence type="ECO:0000313" key="3">
    <source>
        <dbReference type="EMBL" id="PWE18617.1"/>
    </source>
</evidence>
<dbReference type="InterPro" id="IPR008962">
    <property type="entry name" value="PapD-like_sf"/>
</dbReference>
<dbReference type="OrthoDB" id="369595at2"/>
<dbReference type="AlphaFoldDB" id="A0A2U2BX92"/>
<dbReference type="InterPro" id="IPR050643">
    <property type="entry name" value="Periplasmic_pilus_chap"/>
</dbReference>
<dbReference type="PANTHER" id="PTHR30251:SF4">
    <property type="entry name" value="SLR1668 PROTEIN"/>
    <property type="match status" value="1"/>
</dbReference>
<feature type="signal peptide" evidence="1">
    <location>
        <begin position="1"/>
        <end position="24"/>
    </location>
</feature>
<name>A0A2U2BX92_9PROT</name>
<protein>
    <recommendedName>
        <fullName evidence="2">Pili assembly chaperone N-terminal domain-containing protein</fullName>
    </recommendedName>
</protein>
<dbReference type="Pfam" id="PF00345">
    <property type="entry name" value="PapD_N"/>
    <property type="match status" value="1"/>
</dbReference>
<feature type="domain" description="Pili assembly chaperone N-terminal" evidence="2">
    <location>
        <begin position="39"/>
        <end position="125"/>
    </location>
</feature>